<dbReference type="GO" id="GO:0032366">
    <property type="term" value="P:intracellular sterol transport"/>
    <property type="evidence" value="ECO:0007669"/>
    <property type="project" value="UniProtKB-UniRule"/>
</dbReference>
<gene>
    <name evidence="11" type="ORF">NADFUDRAFT_55709</name>
</gene>
<keyword evidence="3 10" id="KW-0813">Transport</keyword>
<evidence type="ECO:0000313" key="12">
    <source>
        <dbReference type="Proteomes" id="UP000095009"/>
    </source>
</evidence>
<dbReference type="STRING" id="857566.A0A1E3PQC0"/>
<dbReference type="AlphaFoldDB" id="A0A1E3PQC0"/>
<evidence type="ECO:0000256" key="4">
    <source>
        <dbReference type="ARBA" id="ARBA00022692"/>
    </source>
</evidence>
<evidence type="ECO:0000313" key="11">
    <source>
        <dbReference type="EMBL" id="ODQ67037.1"/>
    </source>
</evidence>
<organism evidence="11 12">
    <name type="scientific">Nadsonia fulvescens var. elongata DSM 6958</name>
    <dbReference type="NCBI Taxonomy" id="857566"/>
    <lineage>
        <taxon>Eukaryota</taxon>
        <taxon>Fungi</taxon>
        <taxon>Dikarya</taxon>
        <taxon>Ascomycota</taxon>
        <taxon>Saccharomycotina</taxon>
        <taxon>Dipodascomycetes</taxon>
        <taxon>Dipodascales</taxon>
        <taxon>Dipodascales incertae sedis</taxon>
        <taxon>Nadsonia</taxon>
    </lineage>
</organism>
<keyword evidence="9 10" id="KW-0472">Membrane</keyword>
<protein>
    <recommendedName>
        <fullName evidence="10">Protein ARV</fullName>
    </recommendedName>
</protein>
<evidence type="ECO:0000256" key="6">
    <source>
        <dbReference type="ARBA" id="ARBA00022989"/>
    </source>
</evidence>
<feature type="transmembrane region" description="Helical" evidence="10">
    <location>
        <begin position="104"/>
        <end position="122"/>
    </location>
</feature>
<keyword evidence="8 10" id="KW-0443">Lipid metabolism</keyword>
<comment type="function">
    <text evidence="10">Mediator of sterol homeostasis involved in sterol uptake, trafficking and distribution into membranes.</text>
</comment>
<keyword evidence="7 10" id="KW-0445">Lipid transport</keyword>
<dbReference type="GO" id="GO:0016125">
    <property type="term" value="P:sterol metabolic process"/>
    <property type="evidence" value="ECO:0007669"/>
    <property type="project" value="UniProtKB-UniRule"/>
</dbReference>
<dbReference type="OrthoDB" id="2192830at2759"/>
<keyword evidence="6 10" id="KW-1133">Transmembrane helix</keyword>
<feature type="transmembrane region" description="Helical" evidence="10">
    <location>
        <begin position="209"/>
        <end position="230"/>
    </location>
</feature>
<comment type="subcellular location">
    <subcellularLocation>
        <location evidence="1 10">Endoplasmic reticulum membrane</location>
        <topology evidence="1 10">Multi-pass membrane protein</topology>
    </subcellularLocation>
    <subcellularLocation>
        <location evidence="10">Golgi apparatus membrane</location>
        <topology evidence="10">Multi-pass membrane protein</topology>
    </subcellularLocation>
</comment>
<evidence type="ECO:0000256" key="1">
    <source>
        <dbReference type="ARBA" id="ARBA00004477"/>
    </source>
</evidence>
<dbReference type="PANTHER" id="PTHR14467:SF0">
    <property type="entry name" value="PROTEIN ARV1"/>
    <property type="match status" value="1"/>
</dbReference>
<reference evidence="11 12" key="1">
    <citation type="journal article" date="2016" name="Proc. Natl. Acad. Sci. U.S.A.">
        <title>Comparative genomics of biotechnologically important yeasts.</title>
        <authorList>
            <person name="Riley R."/>
            <person name="Haridas S."/>
            <person name="Wolfe K.H."/>
            <person name="Lopes M.R."/>
            <person name="Hittinger C.T."/>
            <person name="Goeker M."/>
            <person name="Salamov A.A."/>
            <person name="Wisecaver J.H."/>
            <person name="Long T.M."/>
            <person name="Calvey C.H."/>
            <person name="Aerts A.L."/>
            <person name="Barry K.W."/>
            <person name="Choi C."/>
            <person name="Clum A."/>
            <person name="Coughlan A.Y."/>
            <person name="Deshpande S."/>
            <person name="Douglass A.P."/>
            <person name="Hanson S.J."/>
            <person name="Klenk H.-P."/>
            <person name="LaButti K.M."/>
            <person name="Lapidus A."/>
            <person name="Lindquist E.A."/>
            <person name="Lipzen A.M."/>
            <person name="Meier-Kolthoff J.P."/>
            <person name="Ohm R.A."/>
            <person name="Otillar R.P."/>
            <person name="Pangilinan J.L."/>
            <person name="Peng Y."/>
            <person name="Rokas A."/>
            <person name="Rosa C.A."/>
            <person name="Scheuner C."/>
            <person name="Sibirny A.A."/>
            <person name="Slot J.C."/>
            <person name="Stielow J.B."/>
            <person name="Sun H."/>
            <person name="Kurtzman C.P."/>
            <person name="Blackwell M."/>
            <person name="Grigoriev I.V."/>
            <person name="Jeffries T.W."/>
        </authorList>
    </citation>
    <scope>NUCLEOTIDE SEQUENCE [LARGE SCALE GENOMIC DNA]</scope>
    <source>
        <strain evidence="11 12">DSM 6958</strain>
    </source>
</reference>
<feature type="transmembrane region" description="Helical" evidence="10">
    <location>
        <begin position="237"/>
        <end position="261"/>
    </location>
</feature>
<comment type="similarity">
    <text evidence="2 10">Belongs to the ARV1 family.</text>
</comment>
<keyword evidence="10" id="KW-0333">Golgi apparatus</keyword>
<evidence type="ECO:0000256" key="5">
    <source>
        <dbReference type="ARBA" id="ARBA00022824"/>
    </source>
</evidence>
<dbReference type="PANTHER" id="PTHR14467">
    <property type="entry name" value="ARV1"/>
    <property type="match status" value="1"/>
</dbReference>
<evidence type="ECO:0000256" key="3">
    <source>
        <dbReference type="ARBA" id="ARBA00022448"/>
    </source>
</evidence>
<evidence type="ECO:0000256" key="7">
    <source>
        <dbReference type="ARBA" id="ARBA00023055"/>
    </source>
</evidence>
<proteinExistence type="inferred from homology"/>
<dbReference type="GO" id="GO:0005789">
    <property type="term" value="C:endoplasmic reticulum membrane"/>
    <property type="evidence" value="ECO:0007669"/>
    <property type="project" value="UniProtKB-SubCell"/>
</dbReference>
<evidence type="ECO:0000256" key="9">
    <source>
        <dbReference type="ARBA" id="ARBA00023136"/>
    </source>
</evidence>
<dbReference type="Proteomes" id="UP000095009">
    <property type="component" value="Unassembled WGS sequence"/>
</dbReference>
<evidence type="ECO:0000256" key="8">
    <source>
        <dbReference type="ARBA" id="ARBA00023098"/>
    </source>
</evidence>
<dbReference type="GO" id="GO:0000139">
    <property type="term" value="C:Golgi membrane"/>
    <property type="evidence" value="ECO:0007669"/>
    <property type="project" value="UniProtKB-SubCell"/>
</dbReference>
<dbReference type="GO" id="GO:0006665">
    <property type="term" value="P:sphingolipid metabolic process"/>
    <property type="evidence" value="ECO:0007669"/>
    <property type="project" value="UniProtKB-UniRule"/>
</dbReference>
<feature type="transmembrane region" description="Helical" evidence="10">
    <location>
        <begin position="142"/>
        <end position="163"/>
    </location>
</feature>
<sequence>MVICIECNSSIASLYTWYSPANIKLTVCTKCNKFADKYIEHGNVVIFIDLLLLKPQVFRHLVFNLLAPIKVPKIRQQPDNEINNDKKNIRLLTPNPVDVLHPRVCRLSILITLFDVYLTWARVEKSFPHTQYAQHILSLPVIIQYIFFLFLCISETLIGHVAIRLMSARLRGYNKNNITGNTISTALFISSATKLFPILMVIWSYDIPLAAMVVGWVVNLNVIVTLCIILNCGYVKAIFITSITAILQILIWRNFIVWLILRNTSIDYFTVGLGSWRGILVGIWHSVSLLY</sequence>
<comment type="function">
    <text evidence="10">Regulates also the sphingolipid metabolism.</text>
</comment>
<name>A0A1E3PQC0_9ASCO</name>
<evidence type="ECO:0000256" key="10">
    <source>
        <dbReference type="RuleBase" id="RU368065"/>
    </source>
</evidence>
<keyword evidence="4 10" id="KW-0812">Transmembrane</keyword>
<keyword evidence="12" id="KW-1185">Reference proteome</keyword>
<dbReference type="GO" id="GO:0032541">
    <property type="term" value="C:cortical endoplasmic reticulum"/>
    <property type="evidence" value="ECO:0007669"/>
    <property type="project" value="TreeGrafter"/>
</dbReference>
<keyword evidence="5 10" id="KW-0256">Endoplasmic reticulum</keyword>
<evidence type="ECO:0000256" key="2">
    <source>
        <dbReference type="ARBA" id="ARBA00009187"/>
    </source>
</evidence>
<accession>A0A1E3PQC0</accession>
<feature type="transmembrane region" description="Helical" evidence="10">
    <location>
        <begin position="183"/>
        <end position="203"/>
    </location>
</feature>
<dbReference type="InterPro" id="IPR007290">
    <property type="entry name" value="Arv1"/>
</dbReference>
<dbReference type="EMBL" id="KV454407">
    <property type="protein sequence ID" value="ODQ67037.1"/>
    <property type="molecule type" value="Genomic_DNA"/>
</dbReference>
<dbReference type="GO" id="GO:0097036">
    <property type="term" value="P:regulation of plasma membrane sterol distribution"/>
    <property type="evidence" value="ECO:0007669"/>
    <property type="project" value="UniProtKB-UniRule"/>
</dbReference>
<keyword evidence="10" id="KW-0746">Sphingolipid metabolism</keyword>
<dbReference type="Pfam" id="PF04161">
    <property type="entry name" value="Arv1"/>
    <property type="match status" value="1"/>
</dbReference>